<gene>
    <name evidence="1" type="ORF">A3D01_06275</name>
</gene>
<organism evidence="1 2">
    <name type="scientific">Candidatus Woesebacteria bacterium RIFCSPHIGHO2_02_FULL_39_13</name>
    <dbReference type="NCBI Taxonomy" id="1802505"/>
    <lineage>
        <taxon>Bacteria</taxon>
        <taxon>Candidatus Woeseibacteriota</taxon>
    </lineage>
</organism>
<evidence type="ECO:0000313" key="2">
    <source>
        <dbReference type="Proteomes" id="UP000177169"/>
    </source>
</evidence>
<protein>
    <submittedName>
        <fullName evidence="1">Uncharacterized protein</fullName>
    </submittedName>
</protein>
<name>A0A1F7Z4A1_9BACT</name>
<dbReference type="EMBL" id="MGGR01000014">
    <property type="protein sequence ID" value="OGM33718.1"/>
    <property type="molecule type" value="Genomic_DNA"/>
</dbReference>
<dbReference type="AlphaFoldDB" id="A0A1F7Z4A1"/>
<accession>A0A1F7Z4A1</accession>
<reference evidence="1 2" key="1">
    <citation type="journal article" date="2016" name="Nat. Commun.">
        <title>Thousands of microbial genomes shed light on interconnected biogeochemical processes in an aquifer system.</title>
        <authorList>
            <person name="Anantharaman K."/>
            <person name="Brown C.T."/>
            <person name="Hug L.A."/>
            <person name="Sharon I."/>
            <person name="Castelle C.J."/>
            <person name="Probst A.J."/>
            <person name="Thomas B.C."/>
            <person name="Singh A."/>
            <person name="Wilkins M.J."/>
            <person name="Karaoz U."/>
            <person name="Brodie E.L."/>
            <person name="Williams K.H."/>
            <person name="Hubbard S.S."/>
            <person name="Banfield J.F."/>
        </authorList>
    </citation>
    <scope>NUCLEOTIDE SEQUENCE [LARGE SCALE GENOMIC DNA]</scope>
</reference>
<comment type="caution">
    <text evidence="1">The sequence shown here is derived from an EMBL/GenBank/DDBJ whole genome shotgun (WGS) entry which is preliminary data.</text>
</comment>
<sequence>MATFRRWRTSNDLEVTAQHFKGEWTITITNEAGEELNTLTDRETPTNDAVRIFLNDQGVHYFQDEKGGKEAISELLTFIKEVAKKEKYGNGY</sequence>
<proteinExistence type="predicted"/>
<dbReference type="Proteomes" id="UP000177169">
    <property type="component" value="Unassembled WGS sequence"/>
</dbReference>
<evidence type="ECO:0000313" key="1">
    <source>
        <dbReference type="EMBL" id="OGM33718.1"/>
    </source>
</evidence>